<organism evidence="2 3">
    <name type="scientific">Scardovia wiggsiae F0424</name>
    <dbReference type="NCBI Taxonomy" id="857290"/>
    <lineage>
        <taxon>Bacteria</taxon>
        <taxon>Bacillati</taxon>
        <taxon>Actinomycetota</taxon>
        <taxon>Actinomycetes</taxon>
        <taxon>Bifidobacteriales</taxon>
        <taxon>Bifidobacteriaceae</taxon>
        <taxon>Scardovia</taxon>
    </lineage>
</organism>
<dbReference type="OrthoDB" id="9796171at2"/>
<dbReference type="PROSITE" id="PS51186">
    <property type="entry name" value="GNAT"/>
    <property type="match status" value="1"/>
</dbReference>
<comment type="caution">
    <text evidence="2">The sequence shown here is derived from an EMBL/GenBank/DDBJ whole genome shotgun (WGS) entry which is preliminary data.</text>
</comment>
<dbReference type="InterPro" id="IPR000182">
    <property type="entry name" value="GNAT_dom"/>
</dbReference>
<dbReference type="Gene3D" id="3.40.630.30">
    <property type="match status" value="1"/>
</dbReference>
<evidence type="ECO:0000313" key="2">
    <source>
        <dbReference type="EMBL" id="EJD64905.1"/>
    </source>
</evidence>
<evidence type="ECO:0000259" key="1">
    <source>
        <dbReference type="PROSITE" id="PS51186"/>
    </source>
</evidence>
<gene>
    <name evidence="2" type="ORF">HMPREF9156_00780</name>
</gene>
<reference evidence="2 3" key="1">
    <citation type="submission" date="2012-01" db="EMBL/GenBank/DDBJ databases">
        <title>The Genome Sequence of Scardovia wiggsiae F0424.</title>
        <authorList>
            <consortium name="The Broad Institute Genome Sequencing Platform"/>
            <person name="Earl A."/>
            <person name="Ward D."/>
            <person name="Feldgarden M."/>
            <person name="Gevers D."/>
            <person name="Izard J."/>
            <person name="Ganesan A."/>
            <person name="Baranova O.V."/>
            <person name="Blanton J.M."/>
            <person name="Tanner A.C."/>
            <person name="Mathney J."/>
            <person name="Dewhirst F.E."/>
            <person name="Young S.K."/>
            <person name="Zeng Q."/>
            <person name="Gargeya S."/>
            <person name="Fitzgerald M."/>
            <person name="Haas B."/>
            <person name="Abouelleil A."/>
            <person name="Alvarado L."/>
            <person name="Arachchi H.M."/>
            <person name="Berlin A."/>
            <person name="Chapman S.B."/>
            <person name="Gearin G."/>
            <person name="Goldberg J."/>
            <person name="Griggs A."/>
            <person name="Gujja S."/>
            <person name="Hansen M."/>
            <person name="Heiman D."/>
            <person name="Howarth C."/>
            <person name="Larimer J."/>
            <person name="Lui A."/>
            <person name="MacDonald P.J.P."/>
            <person name="McCowen C."/>
            <person name="Montmayeur A."/>
            <person name="Murphy C."/>
            <person name="Neiman D."/>
            <person name="Pearson M."/>
            <person name="Priest M."/>
            <person name="Roberts A."/>
            <person name="Saif S."/>
            <person name="Shea T."/>
            <person name="Sisk P."/>
            <person name="Stolte C."/>
            <person name="Sykes S."/>
            <person name="Wortman J."/>
            <person name="Nusbaum C."/>
            <person name="Birren B."/>
        </authorList>
    </citation>
    <scope>NUCLEOTIDE SEQUENCE [LARGE SCALE GENOMIC DNA]</scope>
    <source>
        <strain evidence="2 3">F0424</strain>
    </source>
</reference>
<accession>J0D4N5</accession>
<dbReference type="SUPFAM" id="SSF55729">
    <property type="entry name" value="Acyl-CoA N-acyltransferases (Nat)"/>
    <property type="match status" value="1"/>
</dbReference>
<dbReference type="STRING" id="857290.HMPREF9156_00780"/>
<evidence type="ECO:0000313" key="3">
    <source>
        <dbReference type="Proteomes" id="UP000006415"/>
    </source>
</evidence>
<dbReference type="EMBL" id="AGZS01000003">
    <property type="protein sequence ID" value="EJD64905.1"/>
    <property type="molecule type" value="Genomic_DNA"/>
</dbReference>
<dbReference type="Pfam" id="PF13673">
    <property type="entry name" value="Acetyltransf_10"/>
    <property type="match status" value="1"/>
</dbReference>
<sequence length="145" mass="16497">MKAAVKTLQELTAQEFCKIAEERTRVFVVEQKCAYQEIDSEDYCAYHVTLSDDTGNFVGYARIIDRGDYVTFGRVLVLQKYRKHHYGRQLVAITIAQALFPGKKLQIEAQDYVQDFYGSFGFRAVSDVFLLDGIPHVSMLLGNQG</sequence>
<proteinExistence type="predicted"/>
<name>J0D4N5_9BIFI</name>
<dbReference type="Proteomes" id="UP000006415">
    <property type="component" value="Unassembled WGS sequence"/>
</dbReference>
<dbReference type="eggNOG" id="COG2153">
    <property type="taxonomic scope" value="Bacteria"/>
</dbReference>
<keyword evidence="3" id="KW-1185">Reference proteome</keyword>
<dbReference type="AlphaFoldDB" id="J0D4N5"/>
<dbReference type="GO" id="GO:0016747">
    <property type="term" value="F:acyltransferase activity, transferring groups other than amino-acyl groups"/>
    <property type="evidence" value="ECO:0007669"/>
    <property type="project" value="InterPro"/>
</dbReference>
<feature type="domain" description="N-acetyltransferase" evidence="1">
    <location>
        <begin position="6"/>
        <end position="144"/>
    </location>
</feature>
<protein>
    <recommendedName>
        <fullName evidence="1">N-acetyltransferase domain-containing protein</fullName>
    </recommendedName>
</protein>
<dbReference type="HOGENOM" id="CLU_056607_3_1_11"/>
<dbReference type="InterPro" id="IPR016181">
    <property type="entry name" value="Acyl_CoA_acyltransferase"/>
</dbReference>